<name>A0A7J7CGT4_TRIWF</name>
<evidence type="ECO:0000313" key="2">
    <source>
        <dbReference type="Proteomes" id="UP000593562"/>
    </source>
</evidence>
<dbReference type="EMBL" id="JAAARO010000017">
    <property type="protein sequence ID" value="KAF5733268.1"/>
    <property type="molecule type" value="Genomic_DNA"/>
</dbReference>
<comment type="caution">
    <text evidence="1">The sequence shown here is derived from an EMBL/GenBank/DDBJ whole genome shotgun (WGS) entry which is preliminary data.</text>
</comment>
<dbReference type="Proteomes" id="UP000593562">
    <property type="component" value="Unassembled WGS sequence"/>
</dbReference>
<proteinExistence type="predicted"/>
<dbReference type="AlphaFoldDB" id="A0A7J7CGT4"/>
<reference evidence="1 2" key="1">
    <citation type="journal article" date="2020" name="Nat. Commun.">
        <title>Genome of Tripterygium wilfordii and identification of cytochrome P450 involved in triptolide biosynthesis.</title>
        <authorList>
            <person name="Tu L."/>
            <person name="Su P."/>
            <person name="Zhang Z."/>
            <person name="Gao L."/>
            <person name="Wang J."/>
            <person name="Hu T."/>
            <person name="Zhou J."/>
            <person name="Zhang Y."/>
            <person name="Zhao Y."/>
            <person name="Liu Y."/>
            <person name="Song Y."/>
            <person name="Tong Y."/>
            <person name="Lu Y."/>
            <person name="Yang J."/>
            <person name="Xu C."/>
            <person name="Jia M."/>
            <person name="Peters R.J."/>
            <person name="Huang L."/>
            <person name="Gao W."/>
        </authorList>
    </citation>
    <scope>NUCLEOTIDE SEQUENCE [LARGE SCALE GENOMIC DNA]</scope>
    <source>
        <strain evidence="2">cv. XIE 37</strain>
        <tissue evidence="1">Leaf</tissue>
    </source>
</reference>
<evidence type="ECO:0000313" key="1">
    <source>
        <dbReference type="EMBL" id="KAF5733268.1"/>
    </source>
</evidence>
<keyword evidence="2" id="KW-1185">Reference proteome</keyword>
<sequence>MCMKCTAEASQGLVVDGGGVKNGMEGMVVGMLGIEGMLGNGGNVTFGIVGILGILGSGGRDGRGSDGIVGIVGCGSDGIVGIVGCGSDGIVGIVGCGSDGIVGIVGCGSDGIVGIVGCGSDGIFGRGGKFGICRRLRAARPTSMLENAKAMKKAIKKYLQQAISVFTRCCFSLINLFFQVLGVRIGMKLCLYRESWRCV</sequence>
<protein>
    <submittedName>
        <fullName evidence="1">Glycine alanine and asparagine-rich protein-like</fullName>
    </submittedName>
</protein>
<gene>
    <name evidence="1" type="ORF">HS088_TW17G00810</name>
</gene>
<dbReference type="InParanoid" id="A0A7J7CGT4"/>
<organism evidence="1 2">
    <name type="scientific">Tripterygium wilfordii</name>
    <name type="common">Thunder God vine</name>
    <dbReference type="NCBI Taxonomy" id="458696"/>
    <lineage>
        <taxon>Eukaryota</taxon>
        <taxon>Viridiplantae</taxon>
        <taxon>Streptophyta</taxon>
        <taxon>Embryophyta</taxon>
        <taxon>Tracheophyta</taxon>
        <taxon>Spermatophyta</taxon>
        <taxon>Magnoliopsida</taxon>
        <taxon>eudicotyledons</taxon>
        <taxon>Gunneridae</taxon>
        <taxon>Pentapetalae</taxon>
        <taxon>rosids</taxon>
        <taxon>fabids</taxon>
        <taxon>Celastrales</taxon>
        <taxon>Celastraceae</taxon>
        <taxon>Tripterygium</taxon>
    </lineage>
</organism>
<accession>A0A7J7CGT4</accession>